<evidence type="ECO:0000313" key="1">
    <source>
        <dbReference type="EMBL" id="WPC03478.1"/>
    </source>
</evidence>
<accession>A0ABZ0PQN8</accession>
<keyword evidence="2" id="KW-1185">Reference proteome</keyword>
<organism evidence="1 2">
    <name type="scientific">Pseudomonas benzenivorans</name>
    <dbReference type="NCBI Taxonomy" id="556533"/>
    <lineage>
        <taxon>Bacteria</taxon>
        <taxon>Pseudomonadati</taxon>
        <taxon>Pseudomonadota</taxon>
        <taxon>Gammaproteobacteria</taxon>
        <taxon>Pseudomonadales</taxon>
        <taxon>Pseudomonadaceae</taxon>
        <taxon>Pseudomonas</taxon>
    </lineage>
</organism>
<proteinExistence type="predicted"/>
<evidence type="ECO:0000313" key="2">
    <source>
        <dbReference type="Proteomes" id="UP001305928"/>
    </source>
</evidence>
<sequence>MTHNHNLVVMTAFGNDLDALVNDEYMPLLIQRLRNGATLAKHIKLDTEDAAFEKGETLRVVKPATVDEAREHGEASVATDMVVEKVDVTLDHHLYVEVKVTDREIAKTRPGALPSALEAAADKLAEAFNSKVYQCAKAVSGYSGVLDSQNERGKKSLILAKKALNVKKVNPDRVMIVSPETESDYLTTFTSGNDQKAEVEGHVGRRMGFDIYSDNQCEDHIAGTASLDDSIVTAIDVTTGSTVIVLSGATDGATLVVGDIITIGKESYSVSESVTFTGGTAAVTLFDTIRADVQAGAQVAVSGDHRGDIAFTQDAFLGVFRKLVPPLNALGVTIGEITDPVLGIPMRMLSWYNPSTESTHVKLEILFGVKAICPERAIRVGGH</sequence>
<protein>
    <submittedName>
        <fullName evidence="1">P22 phage major capsid protein family protein</fullName>
    </submittedName>
</protein>
<dbReference type="Proteomes" id="UP001305928">
    <property type="component" value="Chromosome"/>
</dbReference>
<dbReference type="EMBL" id="CP137892">
    <property type="protein sequence ID" value="WPC03478.1"/>
    <property type="molecule type" value="Genomic_DNA"/>
</dbReference>
<reference evidence="1 2" key="1">
    <citation type="submission" date="2023-11" db="EMBL/GenBank/DDBJ databases">
        <title>Complete genome of Pseudomonas benzenivorans BA3361.</title>
        <authorList>
            <person name="Shin S.Y."/>
            <person name="Song J."/>
            <person name="Kang H."/>
        </authorList>
    </citation>
    <scope>NUCLEOTIDE SEQUENCE [LARGE SCALE GENOMIC DNA]</scope>
    <source>
        <strain evidence="1 2">HNIBRBA3361</strain>
    </source>
</reference>
<name>A0ABZ0PQN8_9PSED</name>
<dbReference type="RefSeq" id="WP_318641980.1">
    <property type="nucleotide sequence ID" value="NZ_CP137892.1"/>
</dbReference>
<gene>
    <name evidence="1" type="ORF">SBP02_11850</name>
</gene>